<protein>
    <recommendedName>
        <fullName evidence="2">RanBD1 domain-containing protein</fullName>
    </recommendedName>
</protein>
<dbReference type="Proteomes" id="UP000801492">
    <property type="component" value="Unassembled WGS sequence"/>
</dbReference>
<comment type="caution">
    <text evidence="3">The sequence shown here is derived from an EMBL/GenBank/DDBJ whole genome shotgun (WGS) entry which is preliminary data.</text>
</comment>
<dbReference type="Pfam" id="PF00638">
    <property type="entry name" value="Ran_BP1"/>
    <property type="match status" value="1"/>
</dbReference>
<sequence>MKTSSAGAPNSIFQTSTSKTITSSAVTSQPEIFKKSKDYYAKLKGLNESVAKWVNQHVNANPFINLTPVFRDYEKYINELESSEEAEKEKSLTQLTPSATETKTFTTTTSKTETQKEISTFTFKPNEESKVENKTSIFTNTKTTKMVEVDEESDKPKTAKFSFGSSSPNTFSFSFSKTTLQPTSTGFSFGGDTSKPFTFSNVTKPVTTEENKEENEDEEEPPKVEFTPVVEEGHIYTVRCKLFVKKEGKFTDRGVGNLFLKPVPDNDKVQLIMRADTSLGNLLCNLILSTNVPMQRMGNKDVMLVCIPTPDSKPPPVPILFRVKSSEEADELLRTLEKHRK</sequence>
<dbReference type="InterPro" id="IPR045255">
    <property type="entry name" value="RanBP1-like"/>
</dbReference>
<feature type="compositionally biased region" description="Acidic residues" evidence="1">
    <location>
        <begin position="211"/>
        <end position="220"/>
    </location>
</feature>
<dbReference type="InterPro" id="IPR011993">
    <property type="entry name" value="PH-like_dom_sf"/>
</dbReference>
<dbReference type="AlphaFoldDB" id="A0A8K0DDG2"/>
<dbReference type="Gene3D" id="2.30.29.30">
    <property type="entry name" value="Pleckstrin-homology domain (PH domain)/Phosphotyrosine-binding domain (PTB)"/>
    <property type="match status" value="1"/>
</dbReference>
<reference evidence="3" key="1">
    <citation type="submission" date="2019-08" db="EMBL/GenBank/DDBJ databases">
        <title>The genome of the North American firefly Photinus pyralis.</title>
        <authorList>
            <consortium name="Photinus pyralis genome working group"/>
            <person name="Fallon T.R."/>
            <person name="Sander Lower S.E."/>
            <person name="Weng J.-K."/>
        </authorList>
    </citation>
    <scope>NUCLEOTIDE SEQUENCE</scope>
    <source>
        <strain evidence="3">TRF0915ILg1</strain>
        <tissue evidence="3">Whole body</tissue>
    </source>
</reference>
<evidence type="ECO:0000256" key="1">
    <source>
        <dbReference type="SAM" id="MobiDB-lite"/>
    </source>
</evidence>
<evidence type="ECO:0000313" key="3">
    <source>
        <dbReference type="EMBL" id="KAF2901532.1"/>
    </source>
</evidence>
<dbReference type="OrthoDB" id="10062131at2759"/>
<dbReference type="PANTHER" id="PTHR23138:SF141">
    <property type="entry name" value="NUCLEAR PORE COMPLEX PROTEIN NUP50"/>
    <property type="match status" value="1"/>
</dbReference>
<keyword evidence="4" id="KW-1185">Reference proteome</keyword>
<gene>
    <name evidence="3" type="ORF">ILUMI_04653</name>
</gene>
<dbReference type="InterPro" id="IPR000156">
    <property type="entry name" value="Ran_bind_dom"/>
</dbReference>
<proteinExistence type="predicted"/>
<dbReference type="PROSITE" id="PS50196">
    <property type="entry name" value="RANBD1"/>
    <property type="match status" value="1"/>
</dbReference>
<feature type="domain" description="RanBD1" evidence="2">
    <location>
        <begin position="202"/>
        <end position="341"/>
    </location>
</feature>
<evidence type="ECO:0000259" key="2">
    <source>
        <dbReference type="PROSITE" id="PS50196"/>
    </source>
</evidence>
<feature type="region of interest" description="Disordered" evidence="1">
    <location>
        <begin position="199"/>
        <end position="223"/>
    </location>
</feature>
<dbReference type="PANTHER" id="PTHR23138">
    <property type="entry name" value="RAN BINDING PROTEIN"/>
    <property type="match status" value="1"/>
</dbReference>
<accession>A0A8K0DDG2</accession>
<dbReference type="SUPFAM" id="SSF50729">
    <property type="entry name" value="PH domain-like"/>
    <property type="match status" value="1"/>
</dbReference>
<organism evidence="3 4">
    <name type="scientific">Ignelater luminosus</name>
    <name type="common">Cucubano</name>
    <name type="synonym">Pyrophorus luminosus</name>
    <dbReference type="NCBI Taxonomy" id="2038154"/>
    <lineage>
        <taxon>Eukaryota</taxon>
        <taxon>Metazoa</taxon>
        <taxon>Ecdysozoa</taxon>
        <taxon>Arthropoda</taxon>
        <taxon>Hexapoda</taxon>
        <taxon>Insecta</taxon>
        <taxon>Pterygota</taxon>
        <taxon>Neoptera</taxon>
        <taxon>Endopterygota</taxon>
        <taxon>Coleoptera</taxon>
        <taxon>Polyphaga</taxon>
        <taxon>Elateriformia</taxon>
        <taxon>Elateroidea</taxon>
        <taxon>Elateridae</taxon>
        <taxon>Agrypninae</taxon>
        <taxon>Pyrophorini</taxon>
        <taxon>Ignelater</taxon>
    </lineage>
</organism>
<dbReference type="EMBL" id="VTPC01001564">
    <property type="protein sequence ID" value="KAF2901532.1"/>
    <property type="molecule type" value="Genomic_DNA"/>
</dbReference>
<name>A0A8K0DDG2_IGNLU</name>
<dbReference type="CDD" id="cd13170">
    <property type="entry name" value="RanBD_NUP50"/>
    <property type="match status" value="1"/>
</dbReference>
<evidence type="ECO:0000313" key="4">
    <source>
        <dbReference type="Proteomes" id="UP000801492"/>
    </source>
</evidence>
<dbReference type="SMART" id="SM00160">
    <property type="entry name" value="RanBD"/>
    <property type="match status" value="1"/>
</dbReference>
<dbReference type="GO" id="GO:0006606">
    <property type="term" value="P:protein import into nucleus"/>
    <property type="evidence" value="ECO:0007669"/>
    <property type="project" value="TreeGrafter"/>
</dbReference>